<reference evidence="13" key="1">
    <citation type="submission" date="2016-07" db="EMBL/GenBank/DDBJ databases">
        <authorList>
            <person name="Florea S."/>
            <person name="Webb J.S."/>
            <person name="Jaromczyk J."/>
            <person name="Schardl C.L."/>
        </authorList>
    </citation>
    <scope>NUCLEOTIDE SEQUENCE [LARGE SCALE GENOMIC DNA]</scope>
    <source>
        <strain evidence="13">MV-1</strain>
    </source>
</reference>
<feature type="domain" description="S1 motif" evidence="11">
    <location>
        <begin position="40"/>
        <end position="118"/>
    </location>
</feature>
<evidence type="ECO:0000256" key="10">
    <source>
        <dbReference type="ARBA" id="ARBA00023136"/>
    </source>
</evidence>
<dbReference type="OrthoDB" id="9804278at2"/>
<keyword evidence="9" id="KW-0694">RNA-binding</keyword>
<dbReference type="PANTHER" id="PTHR30001">
    <property type="entry name" value="RIBONUCLEASE"/>
    <property type="match status" value="1"/>
</dbReference>
<keyword evidence="7" id="KW-0378">Hydrolase</keyword>
<dbReference type="SMART" id="SM00316">
    <property type="entry name" value="S1"/>
    <property type="match status" value="1"/>
</dbReference>
<dbReference type="Gene3D" id="2.40.50.140">
    <property type="entry name" value="Nucleic acid-binding proteins"/>
    <property type="match status" value="1"/>
</dbReference>
<organism evidence="12 13">
    <name type="scientific">Magnetovibrio blakemorei</name>
    <dbReference type="NCBI Taxonomy" id="28181"/>
    <lineage>
        <taxon>Bacteria</taxon>
        <taxon>Pseudomonadati</taxon>
        <taxon>Pseudomonadota</taxon>
        <taxon>Alphaproteobacteria</taxon>
        <taxon>Rhodospirillales</taxon>
        <taxon>Magnetovibrionaceae</taxon>
        <taxon>Magnetovibrio</taxon>
    </lineage>
</organism>
<dbReference type="GO" id="GO:0004519">
    <property type="term" value="F:endonuclease activity"/>
    <property type="evidence" value="ECO:0007669"/>
    <property type="project" value="UniProtKB-KW"/>
</dbReference>
<keyword evidence="4" id="KW-0540">Nuclease</keyword>
<evidence type="ECO:0000256" key="2">
    <source>
        <dbReference type="ARBA" id="ARBA00022475"/>
    </source>
</evidence>
<dbReference type="AlphaFoldDB" id="A0A1E5Q7U4"/>
<dbReference type="RefSeq" id="WP_069958020.1">
    <property type="nucleotide sequence ID" value="NZ_MCGG01000025.1"/>
</dbReference>
<evidence type="ECO:0000256" key="3">
    <source>
        <dbReference type="ARBA" id="ARBA00022519"/>
    </source>
</evidence>
<evidence type="ECO:0000256" key="8">
    <source>
        <dbReference type="ARBA" id="ARBA00022842"/>
    </source>
</evidence>
<comment type="caution">
    <text evidence="12">The sequence shown here is derived from an EMBL/GenBank/DDBJ whole genome shotgun (WGS) entry which is preliminary data.</text>
</comment>
<keyword evidence="8" id="KW-0460">Magnesium</keyword>
<dbReference type="InterPro" id="IPR003029">
    <property type="entry name" value="S1_domain"/>
</dbReference>
<accession>A0A1E5Q7U4</accession>
<dbReference type="GO" id="GO:0006364">
    <property type="term" value="P:rRNA processing"/>
    <property type="evidence" value="ECO:0007669"/>
    <property type="project" value="TreeGrafter"/>
</dbReference>
<proteinExistence type="predicted"/>
<dbReference type="Proteomes" id="UP000095347">
    <property type="component" value="Unassembled WGS sequence"/>
</dbReference>
<dbReference type="PANTHER" id="PTHR30001:SF1">
    <property type="entry name" value="RIBONUCLEASE E_G-LIKE PROTEIN, CHLOROPLASTIC"/>
    <property type="match status" value="1"/>
</dbReference>
<evidence type="ECO:0000313" key="13">
    <source>
        <dbReference type="Proteomes" id="UP000095347"/>
    </source>
</evidence>
<evidence type="ECO:0000256" key="5">
    <source>
        <dbReference type="ARBA" id="ARBA00022723"/>
    </source>
</evidence>
<keyword evidence="2" id="KW-1003">Cell membrane</keyword>
<comment type="cofactor">
    <cofactor evidence="1">
        <name>Mg(2+)</name>
        <dbReference type="ChEBI" id="CHEBI:18420"/>
    </cofactor>
</comment>
<dbReference type="GO" id="GO:0005737">
    <property type="term" value="C:cytoplasm"/>
    <property type="evidence" value="ECO:0007669"/>
    <property type="project" value="TreeGrafter"/>
</dbReference>
<dbReference type="Pfam" id="PF10150">
    <property type="entry name" value="RNase_E_G"/>
    <property type="match status" value="1"/>
</dbReference>
<dbReference type="EMBL" id="MCGG01000025">
    <property type="protein sequence ID" value="OEJ67191.1"/>
    <property type="molecule type" value="Genomic_DNA"/>
</dbReference>
<dbReference type="GO" id="GO:0004540">
    <property type="term" value="F:RNA nuclease activity"/>
    <property type="evidence" value="ECO:0007669"/>
    <property type="project" value="InterPro"/>
</dbReference>
<name>A0A1E5Q7U4_9PROT</name>
<dbReference type="InterPro" id="IPR012340">
    <property type="entry name" value="NA-bd_OB-fold"/>
</dbReference>
<dbReference type="GO" id="GO:0003723">
    <property type="term" value="F:RNA binding"/>
    <property type="evidence" value="ECO:0007669"/>
    <property type="project" value="UniProtKB-KW"/>
</dbReference>
<evidence type="ECO:0000256" key="1">
    <source>
        <dbReference type="ARBA" id="ARBA00001946"/>
    </source>
</evidence>
<keyword evidence="10" id="KW-0472">Membrane</keyword>
<dbReference type="CDD" id="cd04453">
    <property type="entry name" value="S1_RNase_E"/>
    <property type="match status" value="1"/>
</dbReference>
<keyword evidence="6" id="KW-0255">Endonuclease</keyword>
<dbReference type="GO" id="GO:0016787">
    <property type="term" value="F:hydrolase activity"/>
    <property type="evidence" value="ECO:0007669"/>
    <property type="project" value="UniProtKB-KW"/>
</dbReference>
<keyword evidence="5" id="KW-0479">Metal-binding</keyword>
<keyword evidence="13" id="KW-1185">Reference proteome</keyword>
<evidence type="ECO:0000256" key="6">
    <source>
        <dbReference type="ARBA" id="ARBA00022759"/>
    </source>
</evidence>
<dbReference type="Pfam" id="PF00575">
    <property type="entry name" value="S1"/>
    <property type="match status" value="1"/>
</dbReference>
<dbReference type="InterPro" id="IPR004659">
    <property type="entry name" value="RNase_E/G"/>
</dbReference>
<sequence>MADSLIVRVRPGETRIARAGADGRLKDFAIYHDQSAGLVGDVFLGRVKKVIPAMEAAFVDIGAGRDGFLGLPEARPHPHMGGEAPRDRISDYVHEGQALLVQVLAAERDGKGPKLSARISVPGAFLVLTPTDPGIRVSKRIRDDAERNRLRALLTSGQLREKEGCVVRSGAAGASIKTLHSEIELLRARWMELKTHASHAKPPALVSGDVPAAVQFLTENGLGGITKIVIDDGVSAARLQTDLTTLGALPSGGIERHTSAVDVFDVLGIADEVMGLMNATVRLPGGGSLIIEETAAVTTIDVNVGGGGEGKGGRATDLALSTNLEAVKEVARQMRLRNLAGLIVIDILTMSGKDGPGRVVTALKEATALDPASPQVLGTTNGGLLEVTRPRRRPPLSTLWMAPCPVCQMGRAEAPLSIGYRALDRVLAEVWASPALIPALKSSPSVIRALKEQGQVVLAEMETKLGQPLELIADDSIPFGQFRIDPAER</sequence>
<dbReference type="GO" id="GO:0046872">
    <property type="term" value="F:metal ion binding"/>
    <property type="evidence" value="ECO:0007669"/>
    <property type="project" value="UniProtKB-KW"/>
</dbReference>
<evidence type="ECO:0000313" key="12">
    <source>
        <dbReference type="EMBL" id="OEJ67191.1"/>
    </source>
</evidence>
<dbReference type="STRING" id="28181.BEN30_10495"/>
<keyword evidence="3" id="KW-0997">Cell inner membrane</keyword>
<evidence type="ECO:0000259" key="11">
    <source>
        <dbReference type="PROSITE" id="PS50126"/>
    </source>
</evidence>
<gene>
    <name evidence="12" type="ORF">BEN30_10495</name>
</gene>
<dbReference type="PROSITE" id="PS50126">
    <property type="entry name" value="S1"/>
    <property type="match status" value="1"/>
</dbReference>
<dbReference type="SUPFAM" id="SSF50249">
    <property type="entry name" value="Nucleic acid-binding proteins"/>
    <property type="match status" value="1"/>
</dbReference>
<evidence type="ECO:0000256" key="4">
    <source>
        <dbReference type="ARBA" id="ARBA00022722"/>
    </source>
</evidence>
<evidence type="ECO:0000256" key="7">
    <source>
        <dbReference type="ARBA" id="ARBA00022801"/>
    </source>
</evidence>
<evidence type="ECO:0000256" key="9">
    <source>
        <dbReference type="ARBA" id="ARBA00022884"/>
    </source>
</evidence>
<dbReference type="InterPro" id="IPR019307">
    <property type="entry name" value="RNA-bd_AU-1/RNase_E/G"/>
</dbReference>
<protein>
    <recommendedName>
        <fullName evidence="11">S1 motif domain-containing protein</fullName>
    </recommendedName>
</protein>